<evidence type="ECO:0000313" key="3">
    <source>
        <dbReference type="Proteomes" id="UP001162156"/>
    </source>
</evidence>
<dbReference type="PANTHER" id="PTHR47272:SF1">
    <property type="entry name" value="PIGGYBAC TRANSPOSABLE ELEMENT-DERIVED PROTEIN 3-LIKE"/>
    <property type="match status" value="1"/>
</dbReference>
<dbReference type="InterPro" id="IPR029526">
    <property type="entry name" value="PGBD"/>
</dbReference>
<evidence type="ECO:0000259" key="1">
    <source>
        <dbReference type="Pfam" id="PF13843"/>
    </source>
</evidence>
<dbReference type="PANTHER" id="PTHR47272">
    <property type="entry name" value="DDE_TNP_1_7 DOMAIN-CONTAINING PROTEIN"/>
    <property type="match status" value="1"/>
</dbReference>
<protein>
    <recommendedName>
        <fullName evidence="1">PiggyBac transposable element-derived protein domain-containing protein</fullName>
    </recommendedName>
</protein>
<comment type="caution">
    <text evidence="2">The sequence shown here is derived from an EMBL/GenBank/DDBJ whole genome shotgun (WGS) entry which is preliminary data.</text>
</comment>
<dbReference type="Pfam" id="PF13843">
    <property type="entry name" value="DDE_Tnp_1_7"/>
    <property type="match status" value="1"/>
</dbReference>
<dbReference type="AlphaFoldDB" id="A0AAV8XJL5"/>
<dbReference type="Proteomes" id="UP001162156">
    <property type="component" value="Unassembled WGS sequence"/>
</dbReference>
<feature type="domain" description="PiggyBac transposable element-derived protein" evidence="1">
    <location>
        <begin position="4"/>
        <end position="83"/>
    </location>
</feature>
<sequence>MLFSGYAYSIELYTGQENEEKKRPVSEPNLGATANVVVRLARLIPQNMNHRLYFDNYYTSIPLLVYLSKQGIYSLGTVRKKQNSKLQTTR</sequence>
<accession>A0AAV8XJL5</accession>
<dbReference type="EMBL" id="JANEYF010003168">
    <property type="protein sequence ID" value="KAJ8938649.1"/>
    <property type="molecule type" value="Genomic_DNA"/>
</dbReference>
<keyword evidence="3" id="KW-1185">Reference proteome</keyword>
<evidence type="ECO:0000313" key="2">
    <source>
        <dbReference type="EMBL" id="KAJ8938649.1"/>
    </source>
</evidence>
<name>A0AAV8XJL5_9CUCU</name>
<reference evidence="2" key="1">
    <citation type="journal article" date="2023" name="Insect Mol. Biol.">
        <title>Genome sequencing provides insights into the evolution of gene families encoding plant cell wall-degrading enzymes in longhorned beetles.</title>
        <authorList>
            <person name="Shin N.R."/>
            <person name="Okamura Y."/>
            <person name="Kirsch R."/>
            <person name="Pauchet Y."/>
        </authorList>
    </citation>
    <scope>NUCLEOTIDE SEQUENCE</scope>
    <source>
        <strain evidence="2">RBIC_L_NR</strain>
    </source>
</reference>
<gene>
    <name evidence="2" type="ORF">NQ314_011388</name>
</gene>
<organism evidence="2 3">
    <name type="scientific">Rhamnusium bicolor</name>
    <dbReference type="NCBI Taxonomy" id="1586634"/>
    <lineage>
        <taxon>Eukaryota</taxon>
        <taxon>Metazoa</taxon>
        <taxon>Ecdysozoa</taxon>
        <taxon>Arthropoda</taxon>
        <taxon>Hexapoda</taxon>
        <taxon>Insecta</taxon>
        <taxon>Pterygota</taxon>
        <taxon>Neoptera</taxon>
        <taxon>Endopterygota</taxon>
        <taxon>Coleoptera</taxon>
        <taxon>Polyphaga</taxon>
        <taxon>Cucujiformia</taxon>
        <taxon>Chrysomeloidea</taxon>
        <taxon>Cerambycidae</taxon>
        <taxon>Lepturinae</taxon>
        <taxon>Rhagiini</taxon>
        <taxon>Rhamnusium</taxon>
    </lineage>
</organism>
<proteinExistence type="predicted"/>